<reference evidence="5" key="1">
    <citation type="submission" date="2015-11" db="EMBL/GenBank/DDBJ databases">
        <title>De novo transcriptome assembly of four potential Pierce s Disease insect vectors from Arizona vineyards.</title>
        <authorList>
            <person name="Tassone E.E."/>
        </authorList>
    </citation>
    <scope>NUCLEOTIDE SEQUENCE</scope>
</reference>
<sequence>MKIHTMPSNEKTKPHLDYDPVNFLRCHSKKNDSADVQTQVWQCAFEPDVDNKQKTTSLVATCGGNSVCFIDVKTGIIPLKYYAKDLREMFYALAWTTNGKHTFLVTGGIRYTLHFIHPAEGIAFFCRNIKVIKYKNHINSLLFHPKHWNLLICGGSHGEIHICNIGNPIPPEYEMNFNVMQSFSTNSEIFSMSYCPVNNMLLTGCNDGLQGWCFPDPIEDIKHPIPVTSKKFILPTRSGNNDVQDLVDSVEVVGDGVVATKCALHGAIYLWNLTATLASDSTDVKPTHVLRWSDTDNYFMFIGVQAEAGLLCCGDDKGMLWLYDLNLLPPSDPQTHIAVHASTLLPWPEITDRYTEKKRKLSVTTYDIVIDKVALSSDRDYIVAVTNNNMVCIWERS</sequence>
<dbReference type="GO" id="GO:0005664">
    <property type="term" value="C:nuclear origin of replication recognition complex"/>
    <property type="evidence" value="ECO:0007669"/>
    <property type="project" value="TreeGrafter"/>
</dbReference>
<evidence type="ECO:0000259" key="4">
    <source>
        <dbReference type="Pfam" id="PF23215"/>
    </source>
</evidence>
<keyword evidence="2" id="KW-0158">Chromosome</keyword>
<comment type="subcellular location">
    <subcellularLocation>
        <location evidence="1">Chromosome</location>
    </subcellularLocation>
</comment>
<dbReference type="InterPro" id="IPR036322">
    <property type="entry name" value="WD40_repeat_dom_sf"/>
</dbReference>
<dbReference type="GO" id="GO:0003682">
    <property type="term" value="F:chromatin binding"/>
    <property type="evidence" value="ECO:0007669"/>
    <property type="project" value="TreeGrafter"/>
</dbReference>
<gene>
    <name evidence="5" type="ORF">g.13566</name>
</gene>
<accession>A0A1B6HZ20</accession>
<dbReference type="GO" id="GO:0006325">
    <property type="term" value="P:chromatin organization"/>
    <property type="evidence" value="ECO:0007669"/>
    <property type="project" value="TreeGrafter"/>
</dbReference>
<proteinExistence type="predicted"/>
<name>A0A1B6HZ20_9HEMI</name>
<dbReference type="GO" id="GO:0071169">
    <property type="term" value="P:establishment of protein localization to chromatin"/>
    <property type="evidence" value="ECO:0007669"/>
    <property type="project" value="TreeGrafter"/>
</dbReference>
<evidence type="ECO:0000256" key="3">
    <source>
        <dbReference type="ARBA" id="ARBA00022614"/>
    </source>
</evidence>
<dbReference type="SMART" id="SM00320">
    <property type="entry name" value="WD40"/>
    <property type="match status" value="4"/>
</dbReference>
<dbReference type="InterPro" id="IPR052489">
    <property type="entry name" value="LRWD1"/>
</dbReference>
<dbReference type="AlphaFoldDB" id="A0A1B6HZ20"/>
<dbReference type="PANTHER" id="PTHR24370">
    <property type="entry name" value="OPTICIN"/>
    <property type="match status" value="1"/>
</dbReference>
<dbReference type="EMBL" id="GECU01027778">
    <property type="protein sequence ID" value="JAS79928.1"/>
    <property type="molecule type" value="Transcribed_RNA"/>
</dbReference>
<dbReference type="InterPro" id="IPR015943">
    <property type="entry name" value="WD40/YVTN_repeat-like_dom_sf"/>
</dbReference>
<dbReference type="Gene3D" id="2.130.10.10">
    <property type="entry name" value="YVTN repeat-like/Quinoprotein amine dehydrogenase"/>
    <property type="match status" value="1"/>
</dbReference>
<keyword evidence="3" id="KW-0433">Leucine-rich repeat</keyword>
<dbReference type="SUPFAM" id="SSF50978">
    <property type="entry name" value="WD40 repeat-like"/>
    <property type="match status" value="1"/>
</dbReference>
<dbReference type="PANTHER" id="PTHR24370:SF10">
    <property type="entry name" value="LEUCINE-RICH REPEAT AND WD REPEAT-CONTAINING PROTEIN 1"/>
    <property type="match status" value="1"/>
</dbReference>
<dbReference type="Pfam" id="PF23215">
    <property type="entry name" value="WD_LRWD1"/>
    <property type="match status" value="1"/>
</dbReference>
<dbReference type="InterPro" id="IPR001680">
    <property type="entry name" value="WD40_rpt"/>
</dbReference>
<dbReference type="InterPro" id="IPR056160">
    <property type="entry name" value="WD_LRWD1"/>
</dbReference>
<organism evidence="5">
    <name type="scientific">Homalodisca liturata</name>
    <dbReference type="NCBI Taxonomy" id="320908"/>
    <lineage>
        <taxon>Eukaryota</taxon>
        <taxon>Metazoa</taxon>
        <taxon>Ecdysozoa</taxon>
        <taxon>Arthropoda</taxon>
        <taxon>Hexapoda</taxon>
        <taxon>Insecta</taxon>
        <taxon>Pterygota</taxon>
        <taxon>Neoptera</taxon>
        <taxon>Paraneoptera</taxon>
        <taxon>Hemiptera</taxon>
        <taxon>Auchenorrhyncha</taxon>
        <taxon>Membracoidea</taxon>
        <taxon>Cicadellidae</taxon>
        <taxon>Cicadellinae</taxon>
        <taxon>Proconiini</taxon>
        <taxon>Homalodisca</taxon>
    </lineage>
</organism>
<evidence type="ECO:0000256" key="2">
    <source>
        <dbReference type="ARBA" id="ARBA00022454"/>
    </source>
</evidence>
<evidence type="ECO:0000256" key="1">
    <source>
        <dbReference type="ARBA" id="ARBA00004286"/>
    </source>
</evidence>
<evidence type="ECO:0000313" key="5">
    <source>
        <dbReference type="EMBL" id="JAS79928.1"/>
    </source>
</evidence>
<feature type="domain" description="Leucine-rich repeat and WD repeat-containing protein 1 WD" evidence="4">
    <location>
        <begin position="16"/>
        <end position="395"/>
    </location>
</feature>
<protein>
    <recommendedName>
        <fullName evidence="4">Leucine-rich repeat and WD repeat-containing protein 1 WD domain-containing protein</fullName>
    </recommendedName>
</protein>